<reference evidence="3 4" key="1">
    <citation type="journal article" date="2016" name="Nat. Commun.">
        <title>Thousands of microbial genomes shed light on interconnected biogeochemical processes in an aquifer system.</title>
        <authorList>
            <person name="Anantharaman K."/>
            <person name="Brown C.T."/>
            <person name="Hug L.A."/>
            <person name="Sharon I."/>
            <person name="Castelle C.J."/>
            <person name="Probst A.J."/>
            <person name="Thomas B.C."/>
            <person name="Singh A."/>
            <person name="Wilkins M.J."/>
            <person name="Karaoz U."/>
            <person name="Brodie E.L."/>
            <person name="Williams K.H."/>
            <person name="Hubbard S.S."/>
            <person name="Banfield J.F."/>
        </authorList>
    </citation>
    <scope>NUCLEOTIDE SEQUENCE [LARGE SCALE GENOMIC DNA]</scope>
</reference>
<comment type="caution">
    <text evidence="3">The sequence shown here is derived from an EMBL/GenBank/DDBJ whole genome shotgun (WGS) entry which is preliminary data.</text>
</comment>
<organism evidence="3 4">
    <name type="scientific">Candidatus Doudnabacteria bacterium RIFCSPHIGHO2_12_FULL_48_16</name>
    <dbReference type="NCBI Taxonomy" id="1817838"/>
    <lineage>
        <taxon>Bacteria</taxon>
        <taxon>Candidatus Doudnaibacteriota</taxon>
    </lineage>
</organism>
<evidence type="ECO:0000256" key="1">
    <source>
        <dbReference type="SAM" id="MobiDB-lite"/>
    </source>
</evidence>
<evidence type="ECO:0000313" key="4">
    <source>
        <dbReference type="Proteomes" id="UP000177682"/>
    </source>
</evidence>
<dbReference type="InterPro" id="IPR040561">
    <property type="entry name" value="LPD38"/>
</dbReference>
<proteinExistence type="predicted"/>
<dbReference type="Proteomes" id="UP000177682">
    <property type="component" value="Unassembled WGS sequence"/>
</dbReference>
<gene>
    <name evidence="3" type="ORF">A3E29_01890</name>
</gene>
<dbReference type="Pfam" id="PF18857">
    <property type="entry name" value="LPD38"/>
    <property type="match status" value="1"/>
</dbReference>
<sequence length="1333" mass="146996">MESKTTMNFWNKITSPFKKAAEKTKKTIGDFFAPVPDQVRVRDFVRELPGATKTVGTAVLNFGKDVLRAPNRAAASAMLSLQNQKEFIPGTGVAPKLEKFLMGDKPIKDIRGTGEETIKTFGGGEKASKKYGLPLGFALTALDIVPGIPKKKIAEELGEQLIKRYGDDVAKLIVEKGGKKLAEQAIKEGGEKLVEKAGIVIAKEMKPITEAVKTAEEVIKSVKPVNYFEKEGRNLMEFENADLSLPELKRKLEIAIEGKEDGGLLTLIKKDIQTRESELIDLEKNLYHGTTKENAESILKNGIDTNLNKKGFAEAPDSFYVAPTVQEASMYGDAILRVEPTQKVKTLSVSSEEWAKTIGKSKNAQESKLARDELRKRGYDAVHYGDEVEILNPEKFKVTGPRNLTSNAEEAIETINSKGHPVIKAGKKVAPPKPRADELKPPPPTPPRITTEVPLSGVPDSPKGSALEAIDGMVGKTSTPKNLIEWIKGAPKKFTEAFSDRFAPIKRFEEMVSDMAGKPIDINSSAYTAARMYAGRMGTVESFLNDLQKVISPLRKERADFTRFVLSRRALERAERGFANPAGVTADTAKQAMDELKTKVGPGIFKQFEAAEQAIQKWADEAILKPAAESGLISKQAYSSIVAKNKHWIPFQVLDYLPDSAFVDSLPKGGEIFSVSKQGIVRGLEGTEKIIRDPFEAIIDKLSNAVNLAKRNDVARKLINIREVLPEAKELIQPLAKDARVPKGWGSISVFVDGKNTKWVVLEELSWAMHQMNEVEAGILGNFVKFTSGAFRKGATTLYIPFSLSNAVRDAQMAVMTSKYGFNPADWVSGFAQGLKGAFGWDSKLLEEFSRNGGGFGGFIQGAREISGVKKQLFEPAWWKRTKAVVNPFNLISNFAEAIELAPRLGVYKRALKGGATGFEAAFEARNATIDFAKAGQEMRIINMWVPFVNARWQALLNTARVFKESPVKASAKAGALIVAPGVTTYFWNSLNFPDLYEDVPRWIKDTYFPIIVGEEKDEQGNRVPKMVLIPKGDVGQIFYNPIEYALDYVRKGEPSNFSKLALEWMSQLAPIPFTRDGELSVTQFLSGAMPPILRTPIELATNQSFFTGGPIVPRRLEQVSPTEQYDEKTPQAAVVVGRALGVSPMKMAYGLGGLLGGFGREAIDPAKILQSTASRFYRSAGGEKRNQAWNLKDEAVVGYSTAREQAKRAIEENDIKTATAIIENWNASAEKILPDILPYLAQDDPQEAQKISSSVTFQPQDIARLQRSVYDEQVGEAERKGTTTQLNPKLTKDSLRSIRTAKEDPLATIGQMFPTEELQQTDLKQMRQGLRQ</sequence>
<evidence type="ECO:0000313" key="3">
    <source>
        <dbReference type="EMBL" id="OGE90527.1"/>
    </source>
</evidence>
<feature type="region of interest" description="Disordered" evidence="1">
    <location>
        <begin position="424"/>
        <end position="461"/>
    </location>
</feature>
<name>A0A1F5PKZ2_9BACT</name>
<accession>A0A1F5PKZ2</accession>
<dbReference type="EMBL" id="MFEY01000005">
    <property type="protein sequence ID" value="OGE90527.1"/>
    <property type="molecule type" value="Genomic_DNA"/>
</dbReference>
<feature type="domain" description="Large polyvalent protein associated" evidence="2">
    <location>
        <begin position="996"/>
        <end position="1180"/>
    </location>
</feature>
<evidence type="ECO:0000259" key="2">
    <source>
        <dbReference type="Pfam" id="PF18857"/>
    </source>
</evidence>
<protein>
    <recommendedName>
        <fullName evidence="2">Large polyvalent protein associated domain-containing protein</fullName>
    </recommendedName>
</protein>